<dbReference type="InterPro" id="IPR007627">
    <property type="entry name" value="RNA_pol_sigma70_r2"/>
</dbReference>
<evidence type="ECO:0000256" key="3">
    <source>
        <dbReference type="ARBA" id="ARBA00023082"/>
    </source>
</evidence>
<evidence type="ECO:0000256" key="4">
    <source>
        <dbReference type="ARBA" id="ARBA00023125"/>
    </source>
</evidence>
<dbReference type="AlphaFoldDB" id="A0AAW9S6F4"/>
<keyword evidence="2" id="KW-0805">Transcription regulation</keyword>
<dbReference type="Gene3D" id="1.10.1740.10">
    <property type="match status" value="1"/>
</dbReference>
<name>A0AAW9S6F4_9BACT</name>
<keyword evidence="5" id="KW-0804">Transcription</keyword>
<keyword evidence="8" id="KW-1185">Reference proteome</keyword>
<feature type="domain" description="RNA polymerase sigma-70 region 2" evidence="6">
    <location>
        <begin position="37"/>
        <end position="97"/>
    </location>
</feature>
<dbReference type="SUPFAM" id="SSF88946">
    <property type="entry name" value="Sigma2 domain of RNA polymerase sigma factors"/>
    <property type="match status" value="1"/>
</dbReference>
<dbReference type="GO" id="GO:0003677">
    <property type="term" value="F:DNA binding"/>
    <property type="evidence" value="ECO:0007669"/>
    <property type="project" value="UniProtKB-KW"/>
</dbReference>
<dbReference type="InterPro" id="IPR013325">
    <property type="entry name" value="RNA_pol_sigma_r2"/>
</dbReference>
<dbReference type="PANTHER" id="PTHR43133">
    <property type="entry name" value="RNA POLYMERASE ECF-TYPE SIGMA FACTO"/>
    <property type="match status" value="1"/>
</dbReference>
<organism evidence="7 8">
    <name type="scientific">Rapidithrix thailandica</name>
    <dbReference type="NCBI Taxonomy" id="413964"/>
    <lineage>
        <taxon>Bacteria</taxon>
        <taxon>Pseudomonadati</taxon>
        <taxon>Bacteroidota</taxon>
        <taxon>Cytophagia</taxon>
        <taxon>Cytophagales</taxon>
        <taxon>Flammeovirgaceae</taxon>
        <taxon>Rapidithrix</taxon>
    </lineage>
</organism>
<evidence type="ECO:0000259" key="6">
    <source>
        <dbReference type="Pfam" id="PF04542"/>
    </source>
</evidence>
<gene>
    <name evidence="7" type="ORF">AAG747_11940</name>
</gene>
<dbReference type="Pfam" id="PF04542">
    <property type="entry name" value="Sigma70_r2"/>
    <property type="match status" value="1"/>
</dbReference>
<comment type="caution">
    <text evidence="7">The sequence shown here is derived from an EMBL/GenBank/DDBJ whole genome shotgun (WGS) entry which is preliminary data.</text>
</comment>
<dbReference type="EMBL" id="JBDKWZ010000006">
    <property type="protein sequence ID" value="MEN7548626.1"/>
    <property type="molecule type" value="Genomic_DNA"/>
</dbReference>
<dbReference type="NCBIfam" id="TIGR02937">
    <property type="entry name" value="sigma70-ECF"/>
    <property type="match status" value="1"/>
</dbReference>
<dbReference type="RefSeq" id="WP_346821404.1">
    <property type="nucleotide sequence ID" value="NZ_JBDKWZ010000006.1"/>
</dbReference>
<evidence type="ECO:0000313" key="7">
    <source>
        <dbReference type="EMBL" id="MEN7548626.1"/>
    </source>
</evidence>
<dbReference type="Gene3D" id="1.10.10.10">
    <property type="entry name" value="Winged helix-like DNA-binding domain superfamily/Winged helix DNA-binding domain"/>
    <property type="match status" value="1"/>
</dbReference>
<proteinExistence type="inferred from homology"/>
<protein>
    <submittedName>
        <fullName evidence="7">Sigma-70 family RNA polymerase sigma factor</fullName>
    </submittedName>
</protein>
<dbReference type="InterPro" id="IPR013324">
    <property type="entry name" value="RNA_pol_sigma_r3/r4-like"/>
</dbReference>
<accession>A0AAW9S6F4</accession>
<evidence type="ECO:0000256" key="5">
    <source>
        <dbReference type="ARBA" id="ARBA00023163"/>
    </source>
</evidence>
<sequence>MKVFKKKFSDQEIIKAIVDNQKLDDYIKQLFSDCFASVTRFVGKYYGNKEDAEDIFQNALLVFIDLVKKDRFRGESSIKTYFIAICKHLWMNERKKKYNEQQREEKYFYSQPQFEEDVELTIHEREKRQGLFELFEKLGPTCKEILIQFYFYEKPIKEILECLNYENEQVVRNKKYKCMKKLTDMIRNDSTIMSAIKNYLVS</sequence>
<keyword evidence="3" id="KW-0731">Sigma factor</keyword>
<evidence type="ECO:0000256" key="2">
    <source>
        <dbReference type="ARBA" id="ARBA00023015"/>
    </source>
</evidence>
<comment type="similarity">
    <text evidence="1">Belongs to the sigma-70 factor family. ECF subfamily.</text>
</comment>
<dbReference type="InterPro" id="IPR036388">
    <property type="entry name" value="WH-like_DNA-bd_sf"/>
</dbReference>
<reference evidence="7 8" key="1">
    <citation type="submission" date="2024-04" db="EMBL/GenBank/DDBJ databases">
        <title>Novel genus in family Flammeovirgaceae.</title>
        <authorList>
            <person name="Nguyen T.H."/>
            <person name="Vuong T.Q."/>
            <person name="Le H."/>
            <person name="Kim S.-G."/>
        </authorList>
    </citation>
    <scope>NUCLEOTIDE SEQUENCE [LARGE SCALE GENOMIC DNA]</scope>
    <source>
        <strain evidence="7 8">JCM 23209</strain>
    </source>
</reference>
<dbReference type="InterPro" id="IPR039425">
    <property type="entry name" value="RNA_pol_sigma-70-like"/>
</dbReference>
<dbReference type="SUPFAM" id="SSF88659">
    <property type="entry name" value="Sigma3 and sigma4 domains of RNA polymerase sigma factors"/>
    <property type="match status" value="1"/>
</dbReference>
<evidence type="ECO:0000256" key="1">
    <source>
        <dbReference type="ARBA" id="ARBA00010641"/>
    </source>
</evidence>
<dbReference type="Proteomes" id="UP001403385">
    <property type="component" value="Unassembled WGS sequence"/>
</dbReference>
<dbReference type="GO" id="GO:0006352">
    <property type="term" value="P:DNA-templated transcription initiation"/>
    <property type="evidence" value="ECO:0007669"/>
    <property type="project" value="InterPro"/>
</dbReference>
<evidence type="ECO:0000313" key="8">
    <source>
        <dbReference type="Proteomes" id="UP001403385"/>
    </source>
</evidence>
<dbReference type="PANTHER" id="PTHR43133:SF8">
    <property type="entry name" value="RNA POLYMERASE SIGMA FACTOR HI_1459-RELATED"/>
    <property type="match status" value="1"/>
</dbReference>
<dbReference type="InterPro" id="IPR014284">
    <property type="entry name" value="RNA_pol_sigma-70_dom"/>
</dbReference>
<dbReference type="GO" id="GO:0016987">
    <property type="term" value="F:sigma factor activity"/>
    <property type="evidence" value="ECO:0007669"/>
    <property type="project" value="UniProtKB-KW"/>
</dbReference>
<keyword evidence="4" id="KW-0238">DNA-binding</keyword>